<sequence>MNFFLNTFIRKLLFALFLCFASGCSVQLIADYDHASLSQMEQLAKKIDRFYIGLSYLPIEQRNYESNIKYYMEIDIDLNALKHRQEVRVMNELTMKQVENVIKLWKQDKMSHKKNTIISDFSIKRHSRQYYRLFLSMIKGEEAKPRVSN</sequence>
<keyword evidence="3" id="KW-1185">Reference proteome</keyword>
<gene>
    <name evidence="2" type="ORF">C9I89_00050</name>
</gene>
<feature type="signal peptide" evidence="1">
    <location>
        <begin position="1"/>
        <end position="30"/>
    </location>
</feature>
<evidence type="ECO:0000256" key="1">
    <source>
        <dbReference type="SAM" id="SignalP"/>
    </source>
</evidence>
<organism evidence="2 3">
    <name type="scientific">Photobacterium lipolyticum</name>
    <dbReference type="NCBI Taxonomy" id="266810"/>
    <lineage>
        <taxon>Bacteria</taxon>
        <taxon>Pseudomonadati</taxon>
        <taxon>Pseudomonadota</taxon>
        <taxon>Gammaproteobacteria</taxon>
        <taxon>Vibrionales</taxon>
        <taxon>Vibrionaceae</taxon>
        <taxon>Photobacterium</taxon>
    </lineage>
</organism>
<dbReference type="RefSeq" id="WP_107281315.1">
    <property type="nucleotide sequence ID" value="NZ_PYMC01000001.1"/>
</dbReference>
<reference evidence="2 3" key="1">
    <citation type="submission" date="2018-03" db="EMBL/GenBank/DDBJ databases">
        <title>Whole genome sequencing of Histamine producing bacteria.</title>
        <authorList>
            <person name="Butler K."/>
        </authorList>
    </citation>
    <scope>NUCLEOTIDE SEQUENCE [LARGE SCALE GENOMIC DNA]</scope>
    <source>
        <strain evidence="2 3">DSM 16190</strain>
    </source>
</reference>
<comment type="caution">
    <text evidence="2">The sequence shown here is derived from an EMBL/GenBank/DDBJ whole genome shotgun (WGS) entry which is preliminary data.</text>
</comment>
<name>A0A2T3N403_9GAMM</name>
<protein>
    <submittedName>
        <fullName evidence="2">Uncharacterized protein</fullName>
    </submittedName>
</protein>
<evidence type="ECO:0000313" key="2">
    <source>
        <dbReference type="EMBL" id="PSW07162.1"/>
    </source>
</evidence>
<dbReference type="Proteomes" id="UP000240904">
    <property type="component" value="Unassembled WGS sequence"/>
</dbReference>
<dbReference type="EMBL" id="PYMC01000001">
    <property type="protein sequence ID" value="PSW07162.1"/>
    <property type="molecule type" value="Genomic_DNA"/>
</dbReference>
<accession>A0A2T3N403</accession>
<evidence type="ECO:0000313" key="3">
    <source>
        <dbReference type="Proteomes" id="UP000240904"/>
    </source>
</evidence>
<dbReference type="OrthoDB" id="6308189at2"/>
<dbReference type="AlphaFoldDB" id="A0A2T3N403"/>
<keyword evidence="1" id="KW-0732">Signal</keyword>
<proteinExistence type="predicted"/>
<feature type="chain" id="PRO_5015768748" evidence="1">
    <location>
        <begin position="31"/>
        <end position="149"/>
    </location>
</feature>